<protein>
    <submittedName>
        <fullName evidence="1">Uncharacterized protein</fullName>
    </submittedName>
</protein>
<gene>
    <name evidence="1" type="ORF">Bca52824_027096</name>
</gene>
<accession>A0A8X7SJ89</accession>
<dbReference type="AlphaFoldDB" id="A0A8X7SJ89"/>
<evidence type="ECO:0000313" key="1">
    <source>
        <dbReference type="EMBL" id="KAG2307348.1"/>
    </source>
</evidence>
<keyword evidence="2" id="KW-1185">Reference proteome</keyword>
<proteinExistence type="predicted"/>
<evidence type="ECO:0000313" key="2">
    <source>
        <dbReference type="Proteomes" id="UP000886595"/>
    </source>
</evidence>
<organism evidence="1 2">
    <name type="scientific">Brassica carinata</name>
    <name type="common">Ethiopian mustard</name>
    <name type="synonym">Abyssinian cabbage</name>
    <dbReference type="NCBI Taxonomy" id="52824"/>
    <lineage>
        <taxon>Eukaryota</taxon>
        <taxon>Viridiplantae</taxon>
        <taxon>Streptophyta</taxon>
        <taxon>Embryophyta</taxon>
        <taxon>Tracheophyta</taxon>
        <taxon>Spermatophyta</taxon>
        <taxon>Magnoliopsida</taxon>
        <taxon>eudicotyledons</taxon>
        <taxon>Gunneridae</taxon>
        <taxon>Pentapetalae</taxon>
        <taxon>rosids</taxon>
        <taxon>malvids</taxon>
        <taxon>Brassicales</taxon>
        <taxon>Brassicaceae</taxon>
        <taxon>Brassiceae</taxon>
        <taxon>Brassica</taxon>
    </lineage>
</organism>
<comment type="caution">
    <text evidence="1">The sequence shown here is derived from an EMBL/GenBank/DDBJ whole genome shotgun (WGS) entry which is preliminary data.</text>
</comment>
<dbReference type="Proteomes" id="UP000886595">
    <property type="component" value="Unassembled WGS sequence"/>
</dbReference>
<reference evidence="1 2" key="1">
    <citation type="submission" date="2020-02" db="EMBL/GenBank/DDBJ databases">
        <authorList>
            <person name="Ma Q."/>
            <person name="Huang Y."/>
            <person name="Song X."/>
            <person name="Pei D."/>
        </authorList>
    </citation>
    <scope>NUCLEOTIDE SEQUENCE [LARGE SCALE GENOMIC DNA]</scope>
    <source>
        <strain evidence="1">Sxm20200214</strain>
        <tissue evidence="1">Leaf</tissue>
    </source>
</reference>
<name>A0A8X7SJ89_BRACI</name>
<dbReference type="EMBL" id="JAAMPC010000006">
    <property type="protein sequence ID" value="KAG2307348.1"/>
    <property type="molecule type" value="Genomic_DNA"/>
</dbReference>
<sequence>MFIVLRRSVSTYGAQTRCQRLEFLDKEVDMDLDDVEATICRECQPAHLFQATFQGGVNVSMSGFTVWLSVIRISD</sequence>